<protein>
    <submittedName>
        <fullName evidence="2">SCP2 sterol-binding domain-containing protein</fullName>
    </submittedName>
</protein>
<keyword evidence="3" id="KW-1185">Reference proteome</keyword>
<feature type="domain" description="SCP2" evidence="1">
    <location>
        <begin position="17"/>
        <end position="105"/>
    </location>
</feature>
<dbReference type="RefSeq" id="WP_196199977.1">
    <property type="nucleotide sequence ID" value="NZ_JADPUN010000071.1"/>
</dbReference>
<proteinExistence type="predicted"/>
<organism evidence="2 3">
    <name type="scientific">Plantactinospora alkalitolerans</name>
    <dbReference type="NCBI Taxonomy" id="2789879"/>
    <lineage>
        <taxon>Bacteria</taxon>
        <taxon>Bacillati</taxon>
        <taxon>Actinomycetota</taxon>
        <taxon>Actinomycetes</taxon>
        <taxon>Micromonosporales</taxon>
        <taxon>Micromonosporaceae</taxon>
        <taxon>Plantactinospora</taxon>
    </lineage>
</organism>
<dbReference type="Proteomes" id="UP000638560">
    <property type="component" value="Unassembled WGS sequence"/>
</dbReference>
<comment type="caution">
    <text evidence="2">The sequence shown here is derived from an EMBL/GenBank/DDBJ whole genome shotgun (WGS) entry which is preliminary data.</text>
</comment>
<sequence>MASPTEEYFAEFGRRGHERLLEKASGTVRFEIVQGLCTEHWYVRVHNGDVTVTRENIEADGVVRVSRELFDRAACGEANLMAALFRGEVTAEGRVPLLLMFERLLPGPQSPSGHRMATSGERPRP</sequence>
<gene>
    <name evidence="2" type="ORF">I0C86_04830</name>
</gene>
<accession>A0ABS0GQ60</accession>
<reference evidence="2 3" key="1">
    <citation type="submission" date="2020-11" db="EMBL/GenBank/DDBJ databases">
        <title>A novel isolate from a Black sea contaminated sediment with potential to produce alkanes: Plantactinospora alkalitolerans sp. nov.</title>
        <authorList>
            <person name="Carro L."/>
            <person name="Veyisoglu A."/>
            <person name="Guven K."/>
            <person name="Schumann P."/>
            <person name="Klenk H.-P."/>
            <person name="Sahin N."/>
        </authorList>
    </citation>
    <scope>NUCLEOTIDE SEQUENCE [LARGE SCALE GENOMIC DNA]</scope>
    <source>
        <strain evidence="2 3">S1510</strain>
    </source>
</reference>
<dbReference type="Pfam" id="PF02036">
    <property type="entry name" value="SCP2"/>
    <property type="match status" value="1"/>
</dbReference>
<dbReference type="SUPFAM" id="SSF55718">
    <property type="entry name" value="SCP-like"/>
    <property type="match status" value="1"/>
</dbReference>
<name>A0ABS0GQ60_9ACTN</name>
<dbReference type="InterPro" id="IPR003033">
    <property type="entry name" value="SCP2_sterol-bd_dom"/>
</dbReference>
<dbReference type="InterPro" id="IPR036527">
    <property type="entry name" value="SCP2_sterol-bd_dom_sf"/>
</dbReference>
<evidence type="ECO:0000313" key="2">
    <source>
        <dbReference type="EMBL" id="MBF9128321.1"/>
    </source>
</evidence>
<evidence type="ECO:0000313" key="3">
    <source>
        <dbReference type="Proteomes" id="UP000638560"/>
    </source>
</evidence>
<dbReference type="Gene3D" id="3.30.1050.10">
    <property type="entry name" value="SCP2 sterol-binding domain"/>
    <property type="match status" value="1"/>
</dbReference>
<evidence type="ECO:0000259" key="1">
    <source>
        <dbReference type="Pfam" id="PF02036"/>
    </source>
</evidence>
<dbReference type="EMBL" id="JADPUN010000071">
    <property type="protein sequence ID" value="MBF9128321.1"/>
    <property type="molecule type" value="Genomic_DNA"/>
</dbReference>